<dbReference type="GO" id="GO:0051213">
    <property type="term" value="F:dioxygenase activity"/>
    <property type="evidence" value="ECO:0007669"/>
    <property type="project" value="InterPro"/>
</dbReference>
<name>A0A813I1X5_POLGL</name>
<sequence>WRYPLRDDSWRCFAGHLPGALREDVADRFFNVVKKGVPWIQSGPRRTAWMVKPPCTCAYGYGGFCVQPTPFPDWMEELMRECMPLCGFPDSRTWPNSCNFNFYHDGHGSVGWHSDDEKLFQGRNRDCLIISLSLGEARTFMLRCGSWEESLWLKGGDLCTMEGLTQKYYRHCAPKEFDSDMGPRINLTWRWIVAHTDDCPASAEHK</sequence>
<dbReference type="SUPFAM" id="SSF51197">
    <property type="entry name" value="Clavaminate synthase-like"/>
    <property type="match status" value="1"/>
</dbReference>
<dbReference type="PROSITE" id="PS51471">
    <property type="entry name" value="FE2OG_OXY"/>
    <property type="match status" value="1"/>
</dbReference>
<dbReference type="Proteomes" id="UP000626109">
    <property type="component" value="Unassembled WGS sequence"/>
</dbReference>
<dbReference type="Pfam" id="PF13532">
    <property type="entry name" value="2OG-FeII_Oxy_2"/>
    <property type="match status" value="1"/>
</dbReference>
<dbReference type="PANTHER" id="PTHR31212:SF4">
    <property type="entry name" value="ALPHA-KETOGLUTARATE-DEPENDENT DIOXYGENASE ALKB HOMOLOG 3"/>
    <property type="match status" value="1"/>
</dbReference>
<feature type="non-terminal residue" evidence="2">
    <location>
        <position position="1"/>
    </location>
</feature>
<feature type="non-terminal residue" evidence="2">
    <location>
        <position position="206"/>
    </location>
</feature>
<dbReference type="AlphaFoldDB" id="A0A813I1X5"/>
<dbReference type="PANTHER" id="PTHR31212">
    <property type="entry name" value="ALPHA-KETOGLUTARATE-DEPENDENT DIOXYGENASE ALKB HOMOLOG 3"/>
    <property type="match status" value="1"/>
</dbReference>
<reference evidence="2" key="1">
    <citation type="submission" date="2021-02" db="EMBL/GenBank/DDBJ databases">
        <authorList>
            <person name="Dougan E. K."/>
            <person name="Rhodes N."/>
            <person name="Thang M."/>
            <person name="Chan C."/>
        </authorList>
    </citation>
    <scope>NUCLEOTIDE SEQUENCE</scope>
</reference>
<evidence type="ECO:0000313" key="2">
    <source>
        <dbReference type="EMBL" id="CAE8643993.1"/>
    </source>
</evidence>
<evidence type="ECO:0000259" key="1">
    <source>
        <dbReference type="PROSITE" id="PS51471"/>
    </source>
</evidence>
<dbReference type="Gene3D" id="2.60.120.590">
    <property type="entry name" value="Alpha-ketoglutarate-dependent dioxygenase AlkB-like"/>
    <property type="match status" value="1"/>
</dbReference>
<organism evidence="2 3">
    <name type="scientific">Polarella glacialis</name>
    <name type="common">Dinoflagellate</name>
    <dbReference type="NCBI Taxonomy" id="89957"/>
    <lineage>
        <taxon>Eukaryota</taxon>
        <taxon>Sar</taxon>
        <taxon>Alveolata</taxon>
        <taxon>Dinophyceae</taxon>
        <taxon>Suessiales</taxon>
        <taxon>Suessiaceae</taxon>
        <taxon>Polarella</taxon>
    </lineage>
</organism>
<dbReference type="GO" id="GO:0006307">
    <property type="term" value="P:DNA alkylation repair"/>
    <property type="evidence" value="ECO:0007669"/>
    <property type="project" value="InterPro"/>
</dbReference>
<comment type="caution">
    <text evidence="2">The sequence shown here is derived from an EMBL/GenBank/DDBJ whole genome shotgun (WGS) entry which is preliminary data.</text>
</comment>
<dbReference type="InterPro" id="IPR032854">
    <property type="entry name" value="ALKBH3"/>
</dbReference>
<gene>
    <name evidence="2" type="ORF">PGLA2088_LOCUS2657</name>
</gene>
<feature type="domain" description="Fe2OG dioxygenase" evidence="1">
    <location>
        <begin position="94"/>
        <end position="193"/>
    </location>
</feature>
<dbReference type="InterPro" id="IPR005123">
    <property type="entry name" value="Oxoglu/Fe-dep_dioxygenase_dom"/>
</dbReference>
<evidence type="ECO:0000313" key="3">
    <source>
        <dbReference type="Proteomes" id="UP000626109"/>
    </source>
</evidence>
<accession>A0A813I1X5</accession>
<protein>
    <recommendedName>
        <fullName evidence="1">Fe2OG dioxygenase domain-containing protein</fullName>
    </recommendedName>
</protein>
<dbReference type="EMBL" id="CAJNNW010002203">
    <property type="protein sequence ID" value="CAE8643993.1"/>
    <property type="molecule type" value="Genomic_DNA"/>
</dbReference>
<proteinExistence type="predicted"/>
<dbReference type="InterPro" id="IPR037151">
    <property type="entry name" value="AlkB-like_sf"/>
</dbReference>
<dbReference type="InterPro" id="IPR027450">
    <property type="entry name" value="AlkB-like"/>
</dbReference>